<dbReference type="Pfam" id="PF04365">
    <property type="entry name" value="BrnT_toxin"/>
    <property type="match status" value="1"/>
</dbReference>
<proteinExistence type="predicted"/>
<gene>
    <name evidence="1" type="ORF">SAMN05421783_12559</name>
</gene>
<reference evidence="2" key="1">
    <citation type="submission" date="2016-10" db="EMBL/GenBank/DDBJ databases">
        <authorList>
            <person name="Varghese N."/>
            <person name="Submissions S."/>
        </authorList>
    </citation>
    <scope>NUCLEOTIDE SEQUENCE [LARGE SCALE GENOMIC DNA]</scope>
    <source>
        <strain evidence="2">DSM 217</strain>
    </source>
</reference>
<dbReference type="EMBL" id="FNNZ01000025">
    <property type="protein sequence ID" value="SDX42766.1"/>
    <property type="molecule type" value="Genomic_DNA"/>
</dbReference>
<dbReference type="Gene3D" id="3.10.450.530">
    <property type="entry name" value="Ribonuclease toxin, BrnT, of type II toxin-antitoxin system"/>
    <property type="match status" value="1"/>
</dbReference>
<keyword evidence="2" id="KW-1185">Reference proteome</keyword>
<dbReference type="AlphaFoldDB" id="A0A1H3BLF8"/>
<sequence>MEFEWDDAKDEANIRKHGICFAEAKHVFDNPVLTRIDDRADYGEVREISLGLLSPDAPLMVLHTARGEKIRLISARKASRRERVIYDDYRERSFETD</sequence>
<protein>
    <submittedName>
        <fullName evidence="1">Uncharacterized protein</fullName>
    </submittedName>
</protein>
<evidence type="ECO:0000313" key="2">
    <source>
        <dbReference type="Proteomes" id="UP000198816"/>
    </source>
</evidence>
<dbReference type="OrthoDB" id="9802417at2"/>
<dbReference type="InterPro" id="IPR038573">
    <property type="entry name" value="BrnT_sf"/>
</dbReference>
<dbReference type="RefSeq" id="WP_093036681.1">
    <property type="nucleotide sequence ID" value="NZ_FNNZ01000025.1"/>
</dbReference>
<name>A0A1H3BLF8_THIRO</name>
<dbReference type="InterPro" id="IPR007460">
    <property type="entry name" value="BrnT_toxin"/>
</dbReference>
<dbReference type="Proteomes" id="UP000198816">
    <property type="component" value="Unassembled WGS sequence"/>
</dbReference>
<accession>A0A1H3BLF8</accession>
<evidence type="ECO:0000313" key="1">
    <source>
        <dbReference type="EMBL" id="SDX42766.1"/>
    </source>
</evidence>
<organism evidence="1 2">
    <name type="scientific">Thiocapsa roseopersicina</name>
    <dbReference type="NCBI Taxonomy" id="1058"/>
    <lineage>
        <taxon>Bacteria</taxon>
        <taxon>Pseudomonadati</taxon>
        <taxon>Pseudomonadota</taxon>
        <taxon>Gammaproteobacteria</taxon>
        <taxon>Chromatiales</taxon>
        <taxon>Chromatiaceae</taxon>
        <taxon>Thiocapsa</taxon>
    </lineage>
</organism>
<dbReference type="STRING" id="1058.SAMN05421783_12559"/>